<dbReference type="Pfam" id="PF00535">
    <property type="entry name" value="Glycos_transf_2"/>
    <property type="match status" value="1"/>
</dbReference>
<keyword evidence="4" id="KW-1185">Reference proteome</keyword>
<comment type="caution">
    <text evidence="3">The sequence shown here is derived from an EMBL/GenBank/DDBJ whole genome shotgun (WGS) entry which is preliminary data.</text>
</comment>
<evidence type="ECO:0000313" key="4">
    <source>
        <dbReference type="Proteomes" id="UP000641025"/>
    </source>
</evidence>
<dbReference type="EMBL" id="JAEMHK010000002">
    <property type="protein sequence ID" value="MBJ6799256.1"/>
    <property type="molecule type" value="Genomic_DNA"/>
</dbReference>
<reference evidence="3 4" key="1">
    <citation type="submission" date="2020-12" db="EMBL/GenBank/DDBJ databases">
        <title>Geomonas sp. Red259, isolated from paddy soil.</title>
        <authorList>
            <person name="Xu Z."/>
            <person name="Zhang Z."/>
            <person name="Masuda Y."/>
            <person name="Itoh H."/>
            <person name="Senoo K."/>
        </authorList>
    </citation>
    <scope>NUCLEOTIDE SEQUENCE [LARGE SCALE GENOMIC DNA]</scope>
    <source>
        <strain evidence="3 4">Red259</strain>
    </source>
</reference>
<name>A0ABS0YMP8_9BACT</name>
<feature type="domain" description="Glycosyltransferase 2-like" evidence="2">
    <location>
        <begin position="8"/>
        <end position="91"/>
    </location>
</feature>
<protein>
    <submittedName>
        <fullName evidence="3">Glycosyltransferase</fullName>
    </submittedName>
</protein>
<dbReference type="SUPFAM" id="SSF53448">
    <property type="entry name" value="Nucleotide-diphospho-sugar transferases"/>
    <property type="match status" value="1"/>
</dbReference>
<gene>
    <name evidence="3" type="ORF">JFN90_03795</name>
</gene>
<dbReference type="InterPro" id="IPR029044">
    <property type="entry name" value="Nucleotide-diphossugar_trans"/>
</dbReference>
<organism evidence="3 4">
    <name type="scientific">Geomonas propionica</name>
    <dbReference type="NCBI Taxonomy" id="2798582"/>
    <lineage>
        <taxon>Bacteria</taxon>
        <taxon>Pseudomonadati</taxon>
        <taxon>Thermodesulfobacteriota</taxon>
        <taxon>Desulfuromonadia</taxon>
        <taxon>Geobacterales</taxon>
        <taxon>Geobacteraceae</taxon>
        <taxon>Geomonas</taxon>
    </lineage>
</organism>
<proteinExistence type="predicted"/>
<evidence type="ECO:0000256" key="1">
    <source>
        <dbReference type="SAM" id="Phobius"/>
    </source>
</evidence>
<dbReference type="RefSeq" id="WP_199393770.1">
    <property type="nucleotide sequence ID" value="NZ_JAEMHK010000002.1"/>
</dbReference>
<keyword evidence="1" id="KW-1133">Transmembrane helix</keyword>
<dbReference type="InterPro" id="IPR001173">
    <property type="entry name" value="Glyco_trans_2-like"/>
</dbReference>
<feature type="transmembrane region" description="Helical" evidence="1">
    <location>
        <begin position="213"/>
        <end position="232"/>
    </location>
</feature>
<dbReference type="InterPro" id="IPR050834">
    <property type="entry name" value="Glycosyltransf_2"/>
</dbReference>
<keyword evidence="1" id="KW-0812">Transmembrane</keyword>
<sequence>MSREPRFSIVTVVRNAASDLEETILSVLEQKRTKAIDYLIIDGGSTDGTRQVIERYADRLHYWVSEPDRGTYDAMNKGWRAADPESSILFLGAGDRVISLPDRLDNYAPRDVLYGTVQMGPGRVFHPRADWHLRLYNTLHHQALLVPKRLHPEPPFDCRYPVYADFDFNQRMKKDGVNFVFCPQLIGYARPGGVSDTPRFTETLRIVRANFGFYWAALAVSGYYAMTILPLMKKLRPIRDV</sequence>
<keyword evidence="1" id="KW-0472">Membrane</keyword>
<dbReference type="PANTHER" id="PTHR43685">
    <property type="entry name" value="GLYCOSYLTRANSFERASE"/>
    <property type="match status" value="1"/>
</dbReference>
<dbReference type="PANTHER" id="PTHR43685:SF2">
    <property type="entry name" value="GLYCOSYLTRANSFERASE 2-LIKE DOMAIN-CONTAINING PROTEIN"/>
    <property type="match status" value="1"/>
</dbReference>
<evidence type="ECO:0000313" key="3">
    <source>
        <dbReference type="EMBL" id="MBJ6799256.1"/>
    </source>
</evidence>
<dbReference type="Proteomes" id="UP000641025">
    <property type="component" value="Unassembled WGS sequence"/>
</dbReference>
<dbReference type="CDD" id="cd06433">
    <property type="entry name" value="GT_2_WfgS_like"/>
    <property type="match status" value="1"/>
</dbReference>
<accession>A0ABS0YMP8</accession>
<evidence type="ECO:0000259" key="2">
    <source>
        <dbReference type="Pfam" id="PF00535"/>
    </source>
</evidence>
<dbReference type="Gene3D" id="3.90.550.10">
    <property type="entry name" value="Spore Coat Polysaccharide Biosynthesis Protein SpsA, Chain A"/>
    <property type="match status" value="1"/>
</dbReference>